<protein>
    <submittedName>
        <fullName evidence="10">BCCT family transporter</fullName>
    </submittedName>
</protein>
<dbReference type="AlphaFoldDB" id="A0A418Q6S4"/>
<keyword evidence="4" id="KW-1003">Cell membrane</keyword>
<dbReference type="EMBL" id="QXJK01000006">
    <property type="protein sequence ID" value="RIX34656.1"/>
    <property type="molecule type" value="Genomic_DNA"/>
</dbReference>
<feature type="transmembrane region" description="Helical" evidence="9">
    <location>
        <begin position="157"/>
        <end position="176"/>
    </location>
</feature>
<keyword evidence="3" id="KW-0813">Transport</keyword>
<feature type="transmembrane region" description="Helical" evidence="9">
    <location>
        <begin position="414"/>
        <end position="437"/>
    </location>
</feature>
<gene>
    <name evidence="10" type="ORF">D3M95_07195</name>
</gene>
<dbReference type="Pfam" id="PF02028">
    <property type="entry name" value="BCCT"/>
    <property type="match status" value="1"/>
</dbReference>
<dbReference type="Proteomes" id="UP000285278">
    <property type="component" value="Unassembled WGS sequence"/>
</dbReference>
<evidence type="ECO:0000256" key="3">
    <source>
        <dbReference type="ARBA" id="ARBA00022448"/>
    </source>
</evidence>
<feature type="compositionally biased region" description="Low complexity" evidence="8">
    <location>
        <begin position="34"/>
        <end position="66"/>
    </location>
</feature>
<evidence type="ECO:0000313" key="11">
    <source>
        <dbReference type="Proteomes" id="UP000285278"/>
    </source>
</evidence>
<feature type="transmembrane region" description="Helical" evidence="9">
    <location>
        <begin position="543"/>
        <end position="562"/>
    </location>
</feature>
<evidence type="ECO:0000256" key="6">
    <source>
        <dbReference type="ARBA" id="ARBA00022989"/>
    </source>
</evidence>
<dbReference type="PANTHER" id="PTHR30047:SF7">
    <property type="entry name" value="HIGH-AFFINITY CHOLINE TRANSPORT PROTEIN"/>
    <property type="match status" value="1"/>
</dbReference>
<comment type="similarity">
    <text evidence="2">Belongs to the BCCT transporter (TC 2.A.15) family.</text>
</comment>
<feature type="transmembrane region" description="Helical" evidence="9">
    <location>
        <begin position="292"/>
        <end position="316"/>
    </location>
</feature>
<sequence length="715" mass="77388">MANKKIRAVRVRKGSEILSEYSTLPNKGGGSGETSGTTATGTTAAGSTGSVATADAPAASSDSATEPTRKKAKVDPLIFGLSFGSILIFVITTITFKQRAADVLSTAANWLLTNFNWLYIGSVSICFIFLMVLFVSRFGRMRLGVDGEQPEHSTKSWFAMLFAGGLGSVLMFYGVAEPLNHAVNVPMQDAEPLSNKAVGEAMGFTLYHFGLHMWVILALPGLALGYFIYKRHLPPRVSSIFAPLLGDAIYRWPGKIIDALAIIGTVFGIAVSVGLGTLQINSGLAKLFGAPQVAWVQIGILAVIVTASAVSVSTGLNKGIKWLSNINILTATGLMVFVLLTGPTLLLLRGTMDATSLYAEYLPKIMFWSDSQDVHPGWQGKWTVFYWAWTICWSPFVGMFVARISRGRTVREFIGGVLLLPTAFVIVWYAIFGYAGLDIERKDPGVLSGPVVQDGDTSAALFGFLEHFPWTFAVSLLALFVVAIFFVTSIDSAALINDMFASGEDAATPVYFRILWAVVIGAVAGAILIMAPGAGITALQETVIIVGFPFMLTNVVMMYSLIKGMNSDYAARPEPVTRQWGKADSAEKLAEFEAAPAPGYDEEGNAFPRFEFDEKGNLIIPGNVLIEGDLGVFGRMEEEPEPTPTKKLYDQDGHLVDEEGNLINEDGHLVDEDDNLIDEEGHWVDAEGYRIDEQGRRLEDLTGEPDRPAGESPQQ</sequence>
<reference evidence="10 11" key="1">
    <citation type="submission" date="2018-09" db="EMBL/GenBank/DDBJ databases">
        <title>Optimization and identification of Corynebacterium falsenii FN1-14 from fish paste.</title>
        <authorList>
            <person name="Daroonpunt R."/>
            <person name="Tanasupawat S."/>
        </authorList>
    </citation>
    <scope>NUCLEOTIDE SEQUENCE [LARGE SCALE GENOMIC DNA]</scope>
    <source>
        <strain evidence="10 11">FN1-14</strain>
    </source>
</reference>
<feature type="transmembrane region" description="Helical" evidence="9">
    <location>
        <begin position="470"/>
        <end position="490"/>
    </location>
</feature>
<name>A0A418Q6S4_9CORY</name>
<feature type="transmembrane region" description="Helical" evidence="9">
    <location>
        <begin position="384"/>
        <end position="402"/>
    </location>
</feature>
<organism evidence="10 11">
    <name type="scientific">Corynebacterium falsenii</name>
    <dbReference type="NCBI Taxonomy" id="108486"/>
    <lineage>
        <taxon>Bacteria</taxon>
        <taxon>Bacillati</taxon>
        <taxon>Actinomycetota</taxon>
        <taxon>Actinomycetes</taxon>
        <taxon>Mycobacteriales</taxon>
        <taxon>Corynebacteriaceae</taxon>
        <taxon>Corynebacterium</taxon>
    </lineage>
</organism>
<evidence type="ECO:0000256" key="5">
    <source>
        <dbReference type="ARBA" id="ARBA00022692"/>
    </source>
</evidence>
<feature type="compositionally biased region" description="Basic and acidic residues" evidence="8">
    <location>
        <begin position="686"/>
        <end position="709"/>
    </location>
</feature>
<evidence type="ECO:0000256" key="9">
    <source>
        <dbReference type="SAM" id="Phobius"/>
    </source>
</evidence>
<evidence type="ECO:0000256" key="4">
    <source>
        <dbReference type="ARBA" id="ARBA00022475"/>
    </source>
</evidence>
<evidence type="ECO:0000256" key="2">
    <source>
        <dbReference type="ARBA" id="ARBA00005658"/>
    </source>
</evidence>
<accession>A0A418Q6S4</accession>
<proteinExistence type="inferred from homology"/>
<dbReference type="GO" id="GO:0022857">
    <property type="term" value="F:transmembrane transporter activity"/>
    <property type="evidence" value="ECO:0007669"/>
    <property type="project" value="InterPro"/>
</dbReference>
<feature type="transmembrane region" description="Helical" evidence="9">
    <location>
        <begin position="510"/>
        <end position="531"/>
    </location>
</feature>
<feature type="transmembrane region" description="Helical" evidence="9">
    <location>
        <begin position="116"/>
        <end position="136"/>
    </location>
</feature>
<keyword evidence="6 9" id="KW-1133">Transmembrane helix</keyword>
<dbReference type="NCBIfam" id="TIGR00842">
    <property type="entry name" value="bcct"/>
    <property type="match status" value="1"/>
</dbReference>
<dbReference type="InterPro" id="IPR000060">
    <property type="entry name" value="BCCT_transptr"/>
</dbReference>
<dbReference type="OrthoDB" id="9775735at2"/>
<feature type="transmembrane region" description="Helical" evidence="9">
    <location>
        <begin position="77"/>
        <end position="96"/>
    </location>
</feature>
<evidence type="ECO:0000256" key="8">
    <source>
        <dbReference type="SAM" id="MobiDB-lite"/>
    </source>
</evidence>
<dbReference type="GO" id="GO:0005886">
    <property type="term" value="C:plasma membrane"/>
    <property type="evidence" value="ECO:0007669"/>
    <property type="project" value="UniProtKB-SubCell"/>
</dbReference>
<comment type="caution">
    <text evidence="10">The sequence shown here is derived from an EMBL/GenBank/DDBJ whole genome shotgun (WGS) entry which is preliminary data.</text>
</comment>
<evidence type="ECO:0000313" key="10">
    <source>
        <dbReference type="EMBL" id="RIX34656.1"/>
    </source>
</evidence>
<feature type="region of interest" description="Disordered" evidence="8">
    <location>
        <begin position="686"/>
        <end position="715"/>
    </location>
</feature>
<evidence type="ECO:0000256" key="7">
    <source>
        <dbReference type="ARBA" id="ARBA00023136"/>
    </source>
</evidence>
<keyword evidence="11" id="KW-1185">Reference proteome</keyword>
<feature type="transmembrane region" description="Helical" evidence="9">
    <location>
        <begin position="259"/>
        <end position="280"/>
    </location>
</feature>
<keyword evidence="5 9" id="KW-0812">Transmembrane</keyword>
<feature type="transmembrane region" description="Helical" evidence="9">
    <location>
        <begin position="211"/>
        <end position="229"/>
    </location>
</feature>
<feature type="region of interest" description="Disordered" evidence="8">
    <location>
        <begin position="20"/>
        <end position="67"/>
    </location>
</feature>
<evidence type="ECO:0000256" key="1">
    <source>
        <dbReference type="ARBA" id="ARBA00004651"/>
    </source>
</evidence>
<dbReference type="PANTHER" id="PTHR30047">
    <property type="entry name" value="HIGH-AFFINITY CHOLINE TRANSPORT PROTEIN-RELATED"/>
    <property type="match status" value="1"/>
</dbReference>
<keyword evidence="7 9" id="KW-0472">Membrane</keyword>
<feature type="transmembrane region" description="Helical" evidence="9">
    <location>
        <begin position="328"/>
        <end position="348"/>
    </location>
</feature>
<comment type="subcellular location">
    <subcellularLocation>
        <location evidence="1">Cell membrane</location>
        <topology evidence="1">Multi-pass membrane protein</topology>
    </subcellularLocation>
</comment>
<dbReference type="RefSeq" id="WP_119664879.1">
    <property type="nucleotide sequence ID" value="NZ_JAQPSN010000003.1"/>
</dbReference>